<evidence type="ECO:0000259" key="1">
    <source>
        <dbReference type="Pfam" id="PF23672"/>
    </source>
</evidence>
<evidence type="ECO:0000313" key="3">
    <source>
        <dbReference type="Proteomes" id="UP000054047"/>
    </source>
</evidence>
<proteinExistence type="predicted"/>
<dbReference type="EMBL" id="KN779517">
    <property type="protein sequence ID" value="KIH44201.1"/>
    <property type="molecule type" value="Genomic_DNA"/>
</dbReference>
<accession>A0A0C2FH05</accession>
<dbReference type="Pfam" id="PF23672">
    <property type="entry name" value="DUF7153"/>
    <property type="match status" value="1"/>
</dbReference>
<evidence type="ECO:0000313" key="2">
    <source>
        <dbReference type="EMBL" id="KIH44201.1"/>
    </source>
</evidence>
<dbReference type="Proteomes" id="UP000054047">
    <property type="component" value="Unassembled WGS sequence"/>
</dbReference>
<dbReference type="AlphaFoldDB" id="A0A0C2FH05"/>
<dbReference type="InterPro" id="IPR055577">
    <property type="entry name" value="DUF7153"/>
</dbReference>
<protein>
    <recommendedName>
        <fullName evidence="1">DUF7153 domain-containing protein</fullName>
    </recommendedName>
</protein>
<name>A0A0C2FH05_9BILA</name>
<organism evidence="2 3">
    <name type="scientific">Ancylostoma duodenale</name>
    <dbReference type="NCBI Taxonomy" id="51022"/>
    <lineage>
        <taxon>Eukaryota</taxon>
        <taxon>Metazoa</taxon>
        <taxon>Ecdysozoa</taxon>
        <taxon>Nematoda</taxon>
        <taxon>Chromadorea</taxon>
        <taxon>Rhabditida</taxon>
        <taxon>Rhabditina</taxon>
        <taxon>Rhabditomorpha</taxon>
        <taxon>Strongyloidea</taxon>
        <taxon>Ancylostomatidae</taxon>
        <taxon>Ancylostomatinae</taxon>
        <taxon>Ancylostoma</taxon>
    </lineage>
</organism>
<sequence>MQTSDNVFFPGFCRLVLPDNPTLAILHRHFREKFRAWIPDSPSRSILESKIYFAGSYEEVYSIQKTTTAGDTRLPSNRHAGYIVIGFKLLDDSSKVGEFG</sequence>
<gene>
    <name evidence="2" type="ORF">ANCDUO_25780</name>
</gene>
<keyword evidence="3" id="KW-1185">Reference proteome</keyword>
<reference evidence="2 3" key="1">
    <citation type="submission" date="2013-12" db="EMBL/GenBank/DDBJ databases">
        <title>Draft genome of the parsitic nematode Ancylostoma duodenale.</title>
        <authorList>
            <person name="Mitreva M."/>
        </authorList>
    </citation>
    <scope>NUCLEOTIDE SEQUENCE [LARGE SCALE GENOMIC DNA]</scope>
    <source>
        <strain evidence="2 3">Zhejiang</strain>
    </source>
</reference>
<feature type="domain" description="DUF7153" evidence="1">
    <location>
        <begin position="50"/>
        <end position="95"/>
    </location>
</feature>